<dbReference type="SUPFAM" id="SSF49265">
    <property type="entry name" value="Fibronectin type III"/>
    <property type="match status" value="1"/>
</dbReference>
<dbReference type="PANTHER" id="PTHR10075">
    <property type="entry name" value="BASIGIN RELATED"/>
    <property type="match status" value="1"/>
</dbReference>
<dbReference type="InterPro" id="IPR036179">
    <property type="entry name" value="Ig-like_dom_sf"/>
</dbReference>
<dbReference type="InterPro" id="IPR003961">
    <property type="entry name" value="FN3_dom"/>
</dbReference>
<feature type="domain" description="Fibronectin type-III" evidence="7">
    <location>
        <begin position="781"/>
        <end position="880"/>
    </location>
</feature>
<feature type="region of interest" description="Disordered" evidence="3">
    <location>
        <begin position="949"/>
        <end position="993"/>
    </location>
</feature>
<feature type="domain" description="Ig-like" evidence="6">
    <location>
        <begin position="432"/>
        <end position="522"/>
    </location>
</feature>
<dbReference type="PROSITE" id="PS50835">
    <property type="entry name" value="IG_LIKE"/>
    <property type="match status" value="7"/>
</dbReference>
<dbReference type="PANTHER" id="PTHR10075:SF100">
    <property type="entry name" value="FASCICLIN-2"/>
    <property type="match status" value="1"/>
</dbReference>
<dbReference type="Gene3D" id="2.60.40.10">
    <property type="entry name" value="Immunoglobulins"/>
    <property type="match status" value="7"/>
</dbReference>
<dbReference type="InterPro" id="IPR036116">
    <property type="entry name" value="FN3_sf"/>
</dbReference>
<dbReference type="InterPro" id="IPR003599">
    <property type="entry name" value="Ig_sub"/>
</dbReference>
<dbReference type="CDD" id="cd00063">
    <property type="entry name" value="FN3"/>
    <property type="match status" value="1"/>
</dbReference>
<keyword evidence="1" id="KW-0677">Repeat</keyword>
<accession>A0ABN8QYS4</accession>
<name>A0ABN8QYS4_9CNID</name>
<evidence type="ECO:0000256" key="4">
    <source>
        <dbReference type="SAM" id="Phobius"/>
    </source>
</evidence>
<protein>
    <submittedName>
        <fullName evidence="8">Uncharacterized protein</fullName>
    </submittedName>
</protein>
<keyword evidence="9" id="KW-1185">Reference proteome</keyword>
<keyword evidence="4" id="KW-0812">Transmembrane</keyword>
<feature type="signal peptide" evidence="5">
    <location>
        <begin position="1"/>
        <end position="25"/>
    </location>
</feature>
<keyword evidence="4" id="KW-1133">Transmembrane helix</keyword>
<dbReference type="InterPro" id="IPR003598">
    <property type="entry name" value="Ig_sub2"/>
</dbReference>
<dbReference type="EMBL" id="CALNXK010000166">
    <property type="protein sequence ID" value="CAH3171672.1"/>
    <property type="molecule type" value="Genomic_DNA"/>
</dbReference>
<organism evidence="8 9">
    <name type="scientific">Porites lobata</name>
    <dbReference type="NCBI Taxonomy" id="104759"/>
    <lineage>
        <taxon>Eukaryota</taxon>
        <taxon>Metazoa</taxon>
        <taxon>Cnidaria</taxon>
        <taxon>Anthozoa</taxon>
        <taxon>Hexacorallia</taxon>
        <taxon>Scleractinia</taxon>
        <taxon>Fungiina</taxon>
        <taxon>Poritidae</taxon>
        <taxon>Porites</taxon>
    </lineage>
</organism>
<feature type="domain" description="Ig-like" evidence="6">
    <location>
        <begin position="526"/>
        <end position="591"/>
    </location>
</feature>
<dbReference type="InterPro" id="IPR013098">
    <property type="entry name" value="Ig_I-set"/>
</dbReference>
<feature type="domain" description="Ig-like" evidence="6">
    <location>
        <begin position="690"/>
        <end position="772"/>
    </location>
</feature>
<dbReference type="Pfam" id="PF13927">
    <property type="entry name" value="Ig_3"/>
    <property type="match status" value="3"/>
</dbReference>
<dbReference type="Proteomes" id="UP001159405">
    <property type="component" value="Unassembled WGS sequence"/>
</dbReference>
<feature type="compositionally biased region" description="Acidic residues" evidence="3">
    <location>
        <begin position="960"/>
        <end position="971"/>
    </location>
</feature>
<evidence type="ECO:0000259" key="6">
    <source>
        <dbReference type="PROSITE" id="PS50835"/>
    </source>
</evidence>
<keyword evidence="4" id="KW-0472">Membrane</keyword>
<gene>
    <name evidence="8" type="ORF">PLOB_00012110</name>
</gene>
<dbReference type="PROSITE" id="PS50853">
    <property type="entry name" value="FN3"/>
    <property type="match status" value="1"/>
</dbReference>
<feature type="chain" id="PRO_5045626926" evidence="5">
    <location>
        <begin position="26"/>
        <end position="1025"/>
    </location>
</feature>
<dbReference type="CDD" id="cd00096">
    <property type="entry name" value="Ig"/>
    <property type="match status" value="2"/>
</dbReference>
<evidence type="ECO:0000256" key="5">
    <source>
        <dbReference type="SAM" id="SignalP"/>
    </source>
</evidence>
<dbReference type="SMART" id="SM00408">
    <property type="entry name" value="IGc2"/>
    <property type="match status" value="6"/>
</dbReference>
<feature type="compositionally biased region" description="Basic and acidic residues" evidence="3">
    <location>
        <begin position="949"/>
        <end position="959"/>
    </location>
</feature>
<dbReference type="SMART" id="SM00409">
    <property type="entry name" value="IG"/>
    <property type="match status" value="7"/>
</dbReference>
<feature type="domain" description="Ig-like" evidence="6">
    <location>
        <begin position="608"/>
        <end position="679"/>
    </location>
</feature>
<dbReference type="InterPro" id="IPR013783">
    <property type="entry name" value="Ig-like_fold"/>
</dbReference>
<keyword evidence="2" id="KW-0393">Immunoglobulin domain</keyword>
<dbReference type="InterPro" id="IPR007110">
    <property type="entry name" value="Ig-like_dom"/>
</dbReference>
<dbReference type="Pfam" id="PF07679">
    <property type="entry name" value="I-set"/>
    <property type="match status" value="2"/>
</dbReference>
<evidence type="ECO:0000256" key="1">
    <source>
        <dbReference type="ARBA" id="ARBA00022737"/>
    </source>
</evidence>
<evidence type="ECO:0000313" key="8">
    <source>
        <dbReference type="EMBL" id="CAH3171672.1"/>
    </source>
</evidence>
<feature type="transmembrane region" description="Helical" evidence="4">
    <location>
        <begin position="902"/>
        <end position="923"/>
    </location>
</feature>
<feature type="domain" description="Ig-like" evidence="6">
    <location>
        <begin position="240"/>
        <end position="332"/>
    </location>
</feature>
<evidence type="ECO:0000313" key="9">
    <source>
        <dbReference type="Proteomes" id="UP001159405"/>
    </source>
</evidence>
<comment type="caution">
    <text evidence="8">The sequence shown here is derived from an EMBL/GenBank/DDBJ whole genome shotgun (WGS) entry which is preliminary data.</text>
</comment>
<evidence type="ECO:0000256" key="3">
    <source>
        <dbReference type="SAM" id="MobiDB-lite"/>
    </source>
</evidence>
<keyword evidence="5" id="KW-0732">Signal</keyword>
<sequence length="1025" mass="114550">MVKMKASQRFFILAWILCFVCKSTAVRPPPIITKFSAKDLINPDEVKFNKPKAFSLPCQATGLNLTWTWKHNGTKIPNNFRYKLSEDGTLTGSYLNADHSGTYQCFVKDEETGVEVFSRKLQVAVTVVGDFINTRDKVERVNLGQSFSFRCPQHEASFGVTFTWEGGSQKIQFSRNKRRAISLVGGLYIMYVTQEDIDEIEENNGIKCKISGAGTYYRSGSLKLEKSNTQQTDPGILTAPSWLVIPQSQEIAIEGRGKTLYCLATGRPEPSITWKKNGQQIIDGQNSFEIPASFFGRSLQIDGVNKTEHEGQYTCEAENSMSGGQPLIYTVNLVVEVAPRWTIEPPPKELDIVIERNGSLACHVTAVPDASITWYKDGRQLISSNHSLIIHKDRLEFRGVSLDSEGVYQCAAENKYGMIASATWVRVLAWKPSFSDVQFGPFQLLHESKGRLPCNPSAAPRPTFQWFRSDVLISYGDSSRYELEQDGTLIIKKVDKDMDAVNYTCSAKNFLGSDSATAVTIVLVRPSFARVPTNQTVKEKENAMFQCTATGKPIPKITWFKGKSEKSIGETLSFRVDRADSGKYWCEADNGLGFTIRAGAYLNVQYEPSFTVKPKDQIVEEQGTVSFNCDAIGNPAPQITWIKDGETIGNTSNLTFTAFRNNSGKYWCLAKNELAAAIEDNAFLEVHYKPEDTQLSFSGPNISAVPFGTEITFNCTSHARPDVQEYWFYREKANKTLGSSETGVFRFVIKEPGSYSCAPVNSVGKGEEAAISIGVDGSPSPPSNLQVSDLDCNELTLKLSWIPGASNGAPIDYYLIEKESSGIPVVFLFIHNVTDHEVTEIVLNLTKRSVPRFRMMAFNKFGSSRPSAPTAEGICGTKAAKTSTDLVGLKQEEESPVYSKTWFVIVLALAGYFFLFVVVLILIRKYRFGRGHKYNVELRENKYGSVKYQNRERKVKTDSENDQQNEEDEEGNIPFIKNSSPREKERPTSLYSASEENLFSEDFAFADEYKEADVVFKYEKEGIFV</sequence>
<proteinExistence type="predicted"/>
<evidence type="ECO:0000256" key="2">
    <source>
        <dbReference type="ARBA" id="ARBA00023319"/>
    </source>
</evidence>
<evidence type="ECO:0000259" key="7">
    <source>
        <dbReference type="PROSITE" id="PS50853"/>
    </source>
</evidence>
<dbReference type="SUPFAM" id="SSF48726">
    <property type="entry name" value="Immunoglobulin"/>
    <property type="match status" value="6"/>
</dbReference>
<reference evidence="8 9" key="1">
    <citation type="submission" date="2022-05" db="EMBL/GenBank/DDBJ databases">
        <authorList>
            <consortium name="Genoscope - CEA"/>
            <person name="William W."/>
        </authorList>
    </citation>
    <scope>NUCLEOTIDE SEQUENCE [LARGE SCALE GENOMIC DNA]</scope>
</reference>
<feature type="domain" description="Ig-like" evidence="6">
    <location>
        <begin position="30"/>
        <end position="122"/>
    </location>
</feature>
<feature type="domain" description="Ig-like" evidence="6">
    <location>
        <begin position="339"/>
        <end position="426"/>
    </location>
</feature>